<sequence>MKNILIVFICILSSQVLSKSKEPHYWGIGFGYRNARIPYTSDDKYVSDIIPLFYYKRGDFELDGLSARGKLIKHEKWRANLYTTYRFFDIPKEFQNEVRGSAFDYGLEFQFIHNTFWQSNAQILVDSSTRPYINFETKAGFSWKSLFFEPFAYAQIRSTEFNNRYYGYNGTAKPGSGYEVGAGVETTIHIHRDFNLLAHAKVSTLDNHTASTDAISSQVNTETFLGIAFLSDRLHKSNAIEFPKRKKLKSKEFIRAAYTKATPSNLSDILSFHTATDEYNNDMVSLAYGIPLSDTFMGGDIPVYLLPNYVRHLKSEVQGYSNEYVIAVKIFIPFNWPTKWRLGLAEGISYVDEITYIEEIDIAGKGYRDSKFMNYLDFSIDFNLEKFGLKHSWAGLLIHHRSSIFESSSVFGRIKGGSNYLGLYIQQEL</sequence>
<comment type="caution">
    <text evidence="1">The sequence shown here is derived from an EMBL/GenBank/DDBJ whole genome shotgun (WGS) entry which is preliminary data.</text>
</comment>
<evidence type="ECO:0000313" key="2">
    <source>
        <dbReference type="Proteomes" id="UP000443582"/>
    </source>
</evidence>
<dbReference type="Proteomes" id="UP000443582">
    <property type="component" value="Unassembled WGS sequence"/>
</dbReference>
<name>A0ABY0IJH0_9BACT</name>
<keyword evidence="2" id="KW-1185">Reference proteome</keyword>
<dbReference type="RefSeq" id="WP_114706061.1">
    <property type="nucleotide sequence ID" value="NZ_QDKL01000001.1"/>
</dbReference>
<protein>
    <submittedName>
        <fullName evidence="1">MipA/OmpV family protein</fullName>
    </submittedName>
</protein>
<dbReference type="EMBL" id="QDKL01000001">
    <property type="protein sequence ID" value="RZF23114.1"/>
    <property type="molecule type" value="Genomic_DNA"/>
</dbReference>
<organism evidence="1 2">
    <name type="scientific">Halobacteriovorax vibrionivorans</name>
    <dbReference type="NCBI Taxonomy" id="2152716"/>
    <lineage>
        <taxon>Bacteria</taxon>
        <taxon>Pseudomonadati</taxon>
        <taxon>Bdellovibrionota</taxon>
        <taxon>Bacteriovoracia</taxon>
        <taxon>Bacteriovoracales</taxon>
        <taxon>Halobacteriovoraceae</taxon>
        <taxon>Halobacteriovorax</taxon>
    </lineage>
</organism>
<reference evidence="2" key="1">
    <citation type="journal article" date="2019" name="Int. J. Syst. Evol. Microbiol.">
        <title>Halobacteriovorax valvorus sp. nov., a novel prokaryotic predator isolated from coastal seawater of China.</title>
        <authorList>
            <person name="Chen M.-X."/>
        </authorList>
    </citation>
    <scope>NUCLEOTIDE SEQUENCE [LARGE SCALE GENOMIC DNA]</scope>
    <source>
        <strain evidence="2">BL9</strain>
    </source>
</reference>
<dbReference type="InterPro" id="IPR010583">
    <property type="entry name" value="MipA"/>
</dbReference>
<evidence type="ECO:0000313" key="1">
    <source>
        <dbReference type="EMBL" id="RZF23114.1"/>
    </source>
</evidence>
<gene>
    <name evidence="1" type="ORF">DAY19_04920</name>
</gene>
<dbReference type="Pfam" id="PF06629">
    <property type="entry name" value="MipA"/>
    <property type="match status" value="1"/>
</dbReference>
<proteinExistence type="predicted"/>
<accession>A0ABY0IJH0</accession>